<dbReference type="PANTHER" id="PTHR33295:SF7">
    <property type="entry name" value="ATPASE"/>
    <property type="match status" value="1"/>
</dbReference>
<dbReference type="Gene3D" id="3.40.50.300">
    <property type="entry name" value="P-loop containing nucleotide triphosphate hydrolases"/>
    <property type="match status" value="1"/>
</dbReference>
<dbReference type="Pfam" id="PF13173">
    <property type="entry name" value="AAA_14"/>
    <property type="match status" value="1"/>
</dbReference>
<reference evidence="4" key="1">
    <citation type="submission" date="2019-05" db="EMBL/GenBank/DDBJ databases">
        <title>Complete genome sequencing of Absiella argi strain JCM 30884.</title>
        <authorList>
            <person name="Sakamoto M."/>
            <person name="Murakami T."/>
            <person name="Mori H."/>
        </authorList>
    </citation>
    <scope>NUCLEOTIDE SEQUENCE [LARGE SCALE GENOMIC DNA]</scope>
    <source>
        <strain evidence="4">JCM 30884</strain>
    </source>
</reference>
<evidence type="ECO:0000313" key="4">
    <source>
        <dbReference type="Proteomes" id="UP000464754"/>
    </source>
</evidence>
<accession>A0A6N4TLH1</accession>
<evidence type="ECO:0000259" key="2">
    <source>
        <dbReference type="Pfam" id="PF13635"/>
    </source>
</evidence>
<dbReference type="EMBL" id="AP019695">
    <property type="protein sequence ID" value="BBK23421.1"/>
    <property type="molecule type" value="Genomic_DNA"/>
</dbReference>
<dbReference type="InterPro" id="IPR041682">
    <property type="entry name" value="AAA_14"/>
</dbReference>
<feature type="domain" description="DUF4143" evidence="2">
    <location>
        <begin position="225"/>
        <end position="385"/>
    </location>
</feature>
<keyword evidence="4" id="KW-1185">Reference proteome</keyword>
<protein>
    <submittedName>
        <fullName evidence="3">ATPase</fullName>
    </submittedName>
</protein>
<organism evidence="3 4">
    <name type="scientific">Amedibacterium intestinale</name>
    <dbReference type="NCBI Taxonomy" id="2583452"/>
    <lineage>
        <taxon>Bacteria</taxon>
        <taxon>Bacillati</taxon>
        <taxon>Bacillota</taxon>
        <taxon>Erysipelotrichia</taxon>
        <taxon>Erysipelotrichales</taxon>
        <taxon>Erysipelotrichaceae</taxon>
        <taxon>Amedibacterium</taxon>
    </lineage>
</organism>
<proteinExistence type="predicted"/>
<evidence type="ECO:0000259" key="1">
    <source>
        <dbReference type="Pfam" id="PF13173"/>
    </source>
</evidence>
<dbReference type="Proteomes" id="UP000464754">
    <property type="component" value="Chromosome"/>
</dbReference>
<dbReference type="RefSeq" id="WP_163052303.1">
    <property type="nucleotide sequence ID" value="NZ_AP019695.1"/>
</dbReference>
<sequence length="431" mass="50385">MYRNVEENLKKWEKSVTKKPLVISGARQVGKTYSILKFAKENYKSYLYVNFERDLDIKNFMDKTANPKEIISYLEIAYPQINFEEGKTLIIFDEVQACPQALTSIKFLGSETKYDYIVSGSLLGIAIKHTSSYPVGYVESIEMKPMGFDEFLKAMNLKDQVILQLKDYFEKGEPVNEMLHKKFMEYFRTYIIVGGMPEAVKCYVKTKDFMAVRKIQRQIVEDYYRDMAKYAEAKDKIKAHECFSSIPLQLSKDNKKFQYKLVRDGGNARHFETSLQWLKDSGTIHFCHRLKCIDTPLQAYKEQSVFKIYMADTGLLVSQFDESIMKELLKNELGVYKGAIYENITAQMLIKNHHDLYYYEPTTRSEIDFILQEKGNIIPMEVKSGNNTRAKSLHAYVEKYNPVKAYRFSTRNVNAEDPIIKNYPLYMMMFV</sequence>
<feature type="domain" description="AAA" evidence="1">
    <location>
        <begin position="18"/>
        <end position="152"/>
    </location>
</feature>
<evidence type="ECO:0000313" key="3">
    <source>
        <dbReference type="EMBL" id="BBK23421.1"/>
    </source>
</evidence>
<dbReference type="SUPFAM" id="SSF52540">
    <property type="entry name" value="P-loop containing nucleoside triphosphate hydrolases"/>
    <property type="match status" value="1"/>
</dbReference>
<name>A0A6N4TLH1_9FIRM</name>
<dbReference type="KEGG" id="aarg:Aargi30884_23240"/>
<dbReference type="InterPro" id="IPR027417">
    <property type="entry name" value="P-loop_NTPase"/>
</dbReference>
<dbReference type="AlphaFoldDB" id="A0A6N4TLH1"/>
<dbReference type="InterPro" id="IPR025420">
    <property type="entry name" value="DUF4143"/>
</dbReference>
<dbReference type="PANTHER" id="PTHR33295">
    <property type="entry name" value="ATPASE"/>
    <property type="match status" value="1"/>
</dbReference>
<dbReference type="Pfam" id="PF13635">
    <property type="entry name" value="DUF4143"/>
    <property type="match status" value="1"/>
</dbReference>
<gene>
    <name evidence="3" type="ORF">Aargi30884_23240</name>
</gene>